<protein>
    <submittedName>
        <fullName evidence="1">Uncharacterized protein</fullName>
    </submittedName>
</protein>
<name>K1UMF8_9ZZZZ</name>
<proteinExistence type="predicted"/>
<comment type="caution">
    <text evidence="1">The sequence shown here is derived from an EMBL/GenBank/DDBJ whole genome shotgun (WGS) entry which is preliminary data.</text>
</comment>
<accession>K1UMF8</accession>
<sequence length="203" mass="23407">EAEEALLKGYESLNGTWDEPVVWLALAFCEWKKGRLSERVKKRAIEIIDSGEDLQHWNESSSAKECRQREKELQKLKARLESPMPERRPVRKPTVDRVPWKAGDLLAYKIMDHDIPYPEYTGKFVLLRVLKILKIGNPVSKYLGEEYKNERALLGYYNWSGGEVPDPKIVNHLSYEIISEDNDPIFGKSSHTCISLGSMTKKD</sequence>
<dbReference type="AlphaFoldDB" id="K1UMF8"/>
<gene>
    <name evidence="1" type="ORF">LEA_02583</name>
</gene>
<organism evidence="1">
    <name type="scientific">human gut metagenome</name>
    <dbReference type="NCBI Taxonomy" id="408170"/>
    <lineage>
        <taxon>unclassified sequences</taxon>
        <taxon>metagenomes</taxon>
        <taxon>organismal metagenomes</taxon>
    </lineage>
</organism>
<reference evidence="1" key="1">
    <citation type="journal article" date="2013" name="Environ. Microbiol.">
        <title>Microbiota from the distal guts of lean and obese adolescents exhibit partial functional redundancy besides clear differences in community structure.</title>
        <authorList>
            <person name="Ferrer M."/>
            <person name="Ruiz A."/>
            <person name="Lanza F."/>
            <person name="Haange S.B."/>
            <person name="Oberbach A."/>
            <person name="Till H."/>
            <person name="Bargiela R."/>
            <person name="Campoy C."/>
            <person name="Segura M.T."/>
            <person name="Richter M."/>
            <person name="von Bergen M."/>
            <person name="Seifert J."/>
            <person name="Suarez A."/>
        </authorList>
    </citation>
    <scope>NUCLEOTIDE SEQUENCE</scope>
</reference>
<feature type="non-terminal residue" evidence="1">
    <location>
        <position position="1"/>
    </location>
</feature>
<evidence type="ECO:0000313" key="1">
    <source>
        <dbReference type="EMBL" id="EKC79305.1"/>
    </source>
</evidence>
<dbReference type="EMBL" id="AJWY01001767">
    <property type="protein sequence ID" value="EKC79305.1"/>
    <property type="molecule type" value="Genomic_DNA"/>
</dbReference>